<dbReference type="GO" id="GO:0016226">
    <property type="term" value="P:iron-sulfur cluster assembly"/>
    <property type="evidence" value="ECO:0007669"/>
    <property type="project" value="InterPro"/>
</dbReference>
<dbReference type="SUPFAM" id="SSF82649">
    <property type="entry name" value="SufE/NifU"/>
    <property type="match status" value="1"/>
</dbReference>
<dbReference type="RefSeq" id="WP_117395528.1">
    <property type="nucleotide sequence ID" value="NZ_CP021330.1"/>
</dbReference>
<evidence type="ECO:0000313" key="1">
    <source>
        <dbReference type="EMBL" id="AVX04169.1"/>
    </source>
</evidence>
<dbReference type="CDD" id="cd06664">
    <property type="entry name" value="IscU_like"/>
    <property type="match status" value="1"/>
</dbReference>
<accession>A0A2R4ME70</accession>
<dbReference type="Proteomes" id="UP000258927">
    <property type="component" value="Chromosome"/>
</dbReference>
<dbReference type="STRING" id="1122213.GCA_000423365_01150"/>
<gene>
    <name evidence="1" type="ORF">MXMO3_01640</name>
</gene>
<proteinExistence type="predicted"/>
<dbReference type="Gene3D" id="3.90.1010.10">
    <property type="match status" value="1"/>
</dbReference>
<dbReference type="InterPro" id="IPR002871">
    <property type="entry name" value="NIF_FeS_clus_asmbl_NifU_N"/>
</dbReference>
<organism evidence="1 2">
    <name type="scientific">Maritalea myrionectae</name>
    <dbReference type="NCBI Taxonomy" id="454601"/>
    <lineage>
        <taxon>Bacteria</taxon>
        <taxon>Pseudomonadati</taxon>
        <taxon>Pseudomonadota</taxon>
        <taxon>Alphaproteobacteria</taxon>
        <taxon>Hyphomicrobiales</taxon>
        <taxon>Devosiaceae</taxon>
        <taxon>Maritalea</taxon>
    </lineage>
</organism>
<dbReference type="GO" id="GO:0005506">
    <property type="term" value="F:iron ion binding"/>
    <property type="evidence" value="ECO:0007669"/>
    <property type="project" value="InterPro"/>
</dbReference>
<evidence type="ECO:0000313" key="2">
    <source>
        <dbReference type="Proteomes" id="UP000258927"/>
    </source>
</evidence>
<dbReference type="AlphaFoldDB" id="A0A2R4ME70"/>
<protein>
    <recommendedName>
        <fullName evidence="3">NIF system FeS cluster assembly NifU N-terminal domain-containing protein</fullName>
    </recommendedName>
</protein>
<dbReference type="KEGG" id="mmyr:MXMO3_01640"/>
<evidence type="ECO:0008006" key="3">
    <source>
        <dbReference type="Google" id="ProtNLM"/>
    </source>
</evidence>
<keyword evidence="2" id="KW-1185">Reference proteome</keyword>
<reference evidence="1 2" key="1">
    <citation type="submission" date="2017-05" db="EMBL/GenBank/DDBJ databases">
        <title>Genome Analysis of Maritalea myrionectae HL2708#5.</title>
        <authorList>
            <consortium name="Cotde Inc.-PKNU"/>
            <person name="Jang D."/>
            <person name="Oh H.-M."/>
        </authorList>
    </citation>
    <scope>NUCLEOTIDE SEQUENCE [LARGE SCALE GENOMIC DNA]</scope>
    <source>
        <strain evidence="1 2">HL2708#5</strain>
    </source>
</reference>
<dbReference type="GO" id="GO:0051536">
    <property type="term" value="F:iron-sulfur cluster binding"/>
    <property type="evidence" value="ECO:0007669"/>
    <property type="project" value="InterPro"/>
</dbReference>
<name>A0A2R4ME70_9HYPH</name>
<dbReference type="EMBL" id="CP021330">
    <property type="protein sequence ID" value="AVX04169.1"/>
    <property type="molecule type" value="Genomic_DNA"/>
</dbReference>
<sequence>MSFGDIYNQKILEYAGNLPDLPRLDAPDASARRHSRVCGSTIEIDLSVREGVVAAYGHEVATCALGQTAASIMAHHILGAAADELRLVRTEMLSMLKEDGPPPSGRFADLKYLQPVKDFPQRHASVMLVFDAICDALDQIELQAKSA</sequence>